<protein>
    <submittedName>
        <fullName evidence="2 3">Uncharacterized protein</fullName>
    </submittedName>
</protein>
<dbReference type="InParanoid" id="A0A2K2CVM9"/>
<feature type="chain" id="PRO_5036043276" evidence="1">
    <location>
        <begin position="21"/>
        <end position="148"/>
    </location>
</feature>
<feature type="signal peptide" evidence="1">
    <location>
        <begin position="1"/>
        <end position="20"/>
    </location>
</feature>
<dbReference type="EnsemblPlants" id="PNT66083">
    <property type="protein sequence ID" value="PNT66083"/>
    <property type="gene ID" value="BRADI_3g06915v3"/>
</dbReference>
<dbReference type="Proteomes" id="UP000008810">
    <property type="component" value="Chromosome 3"/>
</dbReference>
<name>A0A2K2CVM9_BRADI</name>
<feature type="non-terminal residue" evidence="2">
    <location>
        <position position="1"/>
    </location>
</feature>
<evidence type="ECO:0000313" key="4">
    <source>
        <dbReference type="Proteomes" id="UP000008810"/>
    </source>
</evidence>
<dbReference type="AlphaFoldDB" id="A0A2K2CVM9"/>
<accession>A0A2K2CVM9</accession>
<reference evidence="2" key="2">
    <citation type="submission" date="2017-06" db="EMBL/GenBank/DDBJ databases">
        <title>WGS assembly of Brachypodium distachyon.</title>
        <authorList>
            <consortium name="The International Brachypodium Initiative"/>
            <person name="Lucas S."/>
            <person name="Harmon-Smith M."/>
            <person name="Lail K."/>
            <person name="Tice H."/>
            <person name="Grimwood J."/>
            <person name="Bruce D."/>
            <person name="Barry K."/>
            <person name="Shu S."/>
            <person name="Lindquist E."/>
            <person name="Wang M."/>
            <person name="Pitluck S."/>
            <person name="Vogel J.P."/>
            <person name="Garvin D.F."/>
            <person name="Mockler T.C."/>
            <person name="Schmutz J."/>
            <person name="Rokhsar D."/>
            <person name="Bevan M.W."/>
        </authorList>
    </citation>
    <scope>NUCLEOTIDE SEQUENCE</scope>
    <source>
        <strain evidence="2">Bd21</strain>
    </source>
</reference>
<evidence type="ECO:0000313" key="2">
    <source>
        <dbReference type="EMBL" id="PNT66083.1"/>
    </source>
</evidence>
<gene>
    <name evidence="2" type="ORF">BRADI_3g06915v3</name>
</gene>
<evidence type="ECO:0000256" key="1">
    <source>
        <dbReference type="SAM" id="SignalP"/>
    </source>
</evidence>
<dbReference type="Gramene" id="PNT66083">
    <property type="protein sequence ID" value="PNT66083"/>
    <property type="gene ID" value="BRADI_3g06915v3"/>
</dbReference>
<sequence length="148" mass="17258">PPHFLPPIFPLFLLRACAFGRDFVRRRGAPLHRTRSCTREVRVAGTPELRRGRRRFSPRRRKEHRCVAQTSCFLLQKYATPRALLKASVVGFAEGVVVIFLSTEAGLFRVELNSGRSRKIYSKMFFEKVMLHELIHWRIYAGLIRFSD</sequence>
<keyword evidence="1" id="KW-0732">Signal</keyword>
<reference evidence="3" key="3">
    <citation type="submission" date="2018-08" db="UniProtKB">
        <authorList>
            <consortium name="EnsemblPlants"/>
        </authorList>
    </citation>
    <scope>IDENTIFICATION</scope>
    <source>
        <strain evidence="3">cv. Bd21</strain>
    </source>
</reference>
<dbReference type="EMBL" id="CM000882">
    <property type="protein sequence ID" value="PNT66083.1"/>
    <property type="molecule type" value="Genomic_DNA"/>
</dbReference>
<organism evidence="2">
    <name type="scientific">Brachypodium distachyon</name>
    <name type="common">Purple false brome</name>
    <name type="synonym">Trachynia distachya</name>
    <dbReference type="NCBI Taxonomy" id="15368"/>
    <lineage>
        <taxon>Eukaryota</taxon>
        <taxon>Viridiplantae</taxon>
        <taxon>Streptophyta</taxon>
        <taxon>Embryophyta</taxon>
        <taxon>Tracheophyta</taxon>
        <taxon>Spermatophyta</taxon>
        <taxon>Magnoliopsida</taxon>
        <taxon>Liliopsida</taxon>
        <taxon>Poales</taxon>
        <taxon>Poaceae</taxon>
        <taxon>BOP clade</taxon>
        <taxon>Pooideae</taxon>
        <taxon>Stipodae</taxon>
        <taxon>Brachypodieae</taxon>
        <taxon>Brachypodium</taxon>
    </lineage>
</organism>
<keyword evidence="4" id="KW-1185">Reference proteome</keyword>
<proteinExistence type="predicted"/>
<reference evidence="2 3" key="1">
    <citation type="journal article" date="2010" name="Nature">
        <title>Genome sequencing and analysis of the model grass Brachypodium distachyon.</title>
        <authorList>
            <consortium name="International Brachypodium Initiative"/>
        </authorList>
    </citation>
    <scope>NUCLEOTIDE SEQUENCE [LARGE SCALE GENOMIC DNA]</scope>
    <source>
        <strain evidence="2 3">Bd21</strain>
    </source>
</reference>
<evidence type="ECO:0000313" key="3">
    <source>
        <dbReference type="EnsemblPlants" id="PNT66083"/>
    </source>
</evidence>